<dbReference type="UniPathway" id="UPA00148">
    <property type="reaction ID" value="UER00236"/>
</dbReference>
<evidence type="ECO:0000256" key="15">
    <source>
        <dbReference type="ARBA" id="ARBA00023134"/>
    </source>
</evidence>
<keyword evidence="20" id="KW-0548">Nucleotidyltransferase</keyword>
<evidence type="ECO:0000256" key="10">
    <source>
        <dbReference type="ARBA" id="ARBA00022573"/>
    </source>
</evidence>
<evidence type="ECO:0000256" key="5">
    <source>
        <dbReference type="ARBA" id="ARBA00004692"/>
    </source>
</evidence>
<feature type="binding site" evidence="19">
    <location>
        <begin position="51"/>
        <end position="54"/>
    </location>
    <ligand>
        <name>GTP</name>
        <dbReference type="ChEBI" id="CHEBI:37565"/>
    </ligand>
</feature>
<keyword evidence="11 20" id="KW-0808">Transferase</keyword>
<feature type="binding site" evidence="19">
    <location>
        <position position="63"/>
    </location>
    <ligand>
        <name>GTP</name>
        <dbReference type="ChEBI" id="CHEBI:37565"/>
    </ligand>
</feature>
<sequence>MACITLITGGCRSGKSDFALRLAEESQGEKVFVATCPILDEEMHQRIHKHKQERENARWITVEEETSLVSRFDSDRIRPGSIVVVDCLSLWINNLLYQAERSDRLLNEEEVRILCKELTHTISRSPIERVIFVSSEVGLGIVPPTKSGRIYRDLLGTCNQTVAQSADSVYFMVSGIPLSVRNPERQQLG</sequence>
<evidence type="ECO:0000256" key="3">
    <source>
        <dbReference type="ARBA" id="ARBA00001522"/>
    </source>
</evidence>
<dbReference type="EC" id="2.7.1.156" evidence="8"/>
<organism evidence="20 21">
    <name type="scientific">Leptospira yasudae</name>
    <dbReference type="NCBI Taxonomy" id="2202201"/>
    <lineage>
        <taxon>Bacteria</taxon>
        <taxon>Pseudomonadati</taxon>
        <taxon>Spirochaetota</taxon>
        <taxon>Spirochaetia</taxon>
        <taxon>Leptospirales</taxon>
        <taxon>Leptospiraceae</taxon>
        <taxon>Leptospira</taxon>
    </lineage>
</organism>
<keyword evidence="12 19" id="KW-0547">Nucleotide-binding</keyword>
<dbReference type="GO" id="GO:0005524">
    <property type="term" value="F:ATP binding"/>
    <property type="evidence" value="ECO:0007669"/>
    <property type="project" value="UniProtKB-KW"/>
</dbReference>
<feature type="active site" description="GMP-histidine intermediate" evidence="18">
    <location>
        <position position="50"/>
    </location>
</feature>
<reference evidence="20 21" key="1">
    <citation type="journal article" date="2019" name="PLoS Negl. Trop. Dis.">
        <title>Revisiting the worldwide diversity of Leptospira species in the environment.</title>
        <authorList>
            <person name="Vincent A.T."/>
            <person name="Schiettekatte O."/>
            <person name="Bourhy P."/>
            <person name="Veyrier F.J."/>
            <person name="Picardeau M."/>
        </authorList>
    </citation>
    <scope>NUCLEOTIDE SEQUENCE [LARGE SCALE GENOMIC DNA]</scope>
    <source>
        <strain evidence="20 21">201702445</strain>
    </source>
</reference>
<proteinExistence type="inferred from homology"/>
<comment type="catalytic activity">
    <reaction evidence="3">
        <text>adenosylcob(III)inamide + GTP = adenosylcob(III)inamide phosphate + GDP + H(+)</text>
        <dbReference type="Rhea" id="RHEA:15765"/>
        <dbReference type="ChEBI" id="CHEBI:2480"/>
        <dbReference type="ChEBI" id="CHEBI:15378"/>
        <dbReference type="ChEBI" id="CHEBI:37565"/>
        <dbReference type="ChEBI" id="CHEBI:58189"/>
        <dbReference type="ChEBI" id="CHEBI:58502"/>
        <dbReference type="EC" id="2.7.1.156"/>
    </reaction>
</comment>
<comment type="catalytic activity">
    <reaction evidence="1">
        <text>adenosylcob(III)inamide + ATP = adenosylcob(III)inamide phosphate + ADP + H(+)</text>
        <dbReference type="Rhea" id="RHEA:15769"/>
        <dbReference type="ChEBI" id="CHEBI:2480"/>
        <dbReference type="ChEBI" id="CHEBI:15378"/>
        <dbReference type="ChEBI" id="CHEBI:30616"/>
        <dbReference type="ChEBI" id="CHEBI:58502"/>
        <dbReference type="ChEBI" id="CHEBI:456216"/>
        <dbReference type="EC" id="2.7.1.156"/>
    </reaction>
</comment>
<keyword evidence="13 20" id="KW-0418">Kinase</keyword>
<dbReference type="EC" id="2.7.7.62" evidence="9"/>
<dbReference type="Gene3D" id="3.40.50.300">
    <property type="entry name" value="P-loop containing nucleotide triphosphate hydrolases"/>
    <property type="match status" value="1"/>
</dbReference>
<dbReference type="Pfam" id="PF02283">
    <property type="entry name" value="CobU"/>
    <property type="match status" value="1"/>
</dbReference>
<dbReference type="GO" id="GO:0009236">
    <property type="term" value="P:cobalamin biosynthetic process"/>
    <property type="evidence" value="ECO:0007669"/>
    <property type="project" value="UniProtKB-UniPathway"/>
</dbReference>
<dbReference type="InterPro" id="IPR027417">
    <property type="entry name" value="P-loop_NTPase"/>
</dbReference>
<keyword evidence="10" id="KW-0169">Cobalamin biosynthesis</keyword>
<dbReference type="PIRSF" id="PIRSF006135">
    <property type="entry name" value="CobU"/>
    <property type="match status" value="1"/>
</dbReference>
<evidence type="ECO:0000256" key="14">
    <source>
        <dbReference type="ARBA" id="ARBA00022840"/>
    </source>
</evidence>
<dbReference type="PANTHER" id="PTHR34848">
    <property type="match status" value="1"/>
</dbReference>
<dbReference type="GO" id="GO:0043752">
    <property type="term" value="F:adenosylcobinamide kinase activity"/>
    <property type="evidence" value="ECO:0007669"/>
    <property type="project" value="UniProtKB-EC"/>
</dbReference>
<dbReference type="GO" id="GO:0008820">
    <property type="term" value="F:cobinamide phosphate guanylyltransferase activity"/>
    <property type="evidence" value="ECO:0007669"/>
    <property type="project" value="UniProtKB-EC"/>
</dbReference>
<dbReference type="InterPro" id="IPR003203">
    <property type="entry name" value="CobU/CobP"/>
</dbReference>
<dbReference type="CDD" id="cd00544">
    <property type="entry name" value="CobU"/>
    <property type="match status" value="1"/>
</dbReference>
<evidence type="ECO:0000313" key="20">
    <source>
        <dbReference type="EMBL" id="TGL88409.1"/>
    </source>
</evidence>
<protein>
    <recommendedName>
        <fullName evidence="16">Adenosylcobinamide kinase</fullName>
        <ecNumber evidence="8">2.7.1.156</ecNumber>
        <ecNumber evidence="9">2.7.7.62</ecNumber>
    </recommendedName>
    <alternativeName>
        <fullName evidence="17">Adenosylcobinamide-phosphate guanylyltransferase</fullName>
    </alternativeName>
</protein>
<evidence type="ECO:0000256" key="12">
    <source>
        <dbReference type="ARBA" id="ARBA00022741"/>
    </source>
</evidence>
<evidence type="ECO:0000256" key="2">
    <source>
        <dbReference type="ARBA" id="ARBA00000711"/>
    </source>
</evidence>
<feature type="binding site" evidence="19">
    <location>
        <begin position="9"/>
        <end position="16"/>
    </location>
    <ligand>
        <name>GTP</name>
        <dbReference type="ChEBI" id="CHEBI:37565"/>
    </ligand>
</feature>
<dbReference type="SUPFAM" id="SSF52540">
    <property type="entry name" value="P-loop containing nucleoside triphosphate hydrolases"/>
    <property type="match status" value="1"/>
</dbReference>
<evidence type="ECO:0000256" key="13">
    <source>
        <dbReference type="ARBA" id="ARBA00022777"/>
    </source>
</evidence>
<evidence type="ECO:0000256" key="9">
    <source>
        <dbReference type="ARBA" id="ARBA00012523"/>
    </source>
</evidence>
<dbReference type="GO" id="GO:0005525">
    <property type="term" value="F:GTP binding"/>
    <property type="evidence" value="ECO:0007669"/>
    <property type="project" value="UniProtKB-KW"/>
</dbReference>
<evidence type="ECO:0000256" key="1">
    <source>
        <dbReference type="ARBA" id="ARBA00000312"/>
    </source>
</evidence>
<gene>
    <name evidence="20" type="ORF">EHQ83_02940</name>
</gene>
<dbReference type="AlphaFoldDB" id="A0A6N4QF66"/>
<dbReference type="RefSeq" id="WP_135570378.1">
    <property type="nucleotide sequence ID" value="NZ_RQGK01000058.1"/>
</dbReference>
<accession>A0A6N4QF66</accession>
<dbReference type="PANTHER" id="PTHR34848:SF1">
    <property type="entry name" value="BIFUNCTIONAL ADENOSYLCOBALAMIN BIOSYNTHESIS PROTEIN COBU"/>
    <property type="match status" value="1"/>
</dbReference>
<evidence type="ECO:0000256" key="6">
    <source>
        <dbReference type="ARBA" id="ARBA00005159"/>
    </source>
</evidence>
<keyword evidence="15 19" id="KW-0342">GTP-binding</keyword>
<comment type="caution">
    <text evidence="20">The sequence shown here is derived from an EMBL/GenBank/DDBJ whole genome shotgun (WGS) entry which is preliminary data.</text>
</comment>
<name>A0A6N4QF66_9LEPT</name>
<evidence type="ECO:0000256" key="16">
    <source>
        <dbReference type="ARBA" id="ARBA00029570"/>
    </source>
</evidence>
<comment type="pathway">
    <text evidence="5">Cofactor biosynthesis; adenosylcobalamin biosynthesis; adenosylcobalamin from cob(II)yrinate a,c-diamide: step 6/7.</text>
</comment>
<feature type="binding site" evidence="19">
    <location>
        <position position="86"/>
    </location>
    <ligand>
        <name>GTP</name>
        <dbReference type="ChEBI" id="CHEBI:37565"/>
    </ligand>
</feature>
<evidence type="ECO:0000256" key="11">
    <source>
        <dbReference type="ARBA" id="ARBA00022679"/>
    </source>
</evidence>
<evidence type="ECO:0000256" key="17">
    <source>
        <dbReference type="ARBA" id="ARBA00030571"/>
    </source>
</evidence>
<comment type="pathway">
    <text evidence="6">Cofactor biosynthesis; adenosylcobalamin biosynthesis; adenosylcobalamin from cob(II)yrinate a,c-diamide: step 5/7.</text>
</comment>
<comment type="catalytic activity">
    <reaction evidence="2">
        <text>adenosylcob(III)inamide phosphate + GTP + H(+) = adenosylcob(III)inamide-GDP + diphosphate</text>
        <dbReference type="Rhea" id="RHEA:22712"/>
        <dbReference type="ChEBI" id="CHEBI:15378"/>
        <dbReference type="ChEBI" id="CHEBI:33019"/>
        <dbReference type="ChEBI" id="CHEBI:37565"/>
        <dbReference type="ChEBI" id="CHEBI:58502"/>
        <dbReference type="ChEBI" id="CHEBI:60487"/>
        <dbReference type="EC" id="2.7.7.62"/>
    </reaction>
</comment>
<evidence type="ECO:0000256" key="19">
    <source>
        <dbReference type="PIRSR" id="PIRSR006135-2"/>
    </source>
</evidence>
<evidence type="ECO:0000256" key="4">
    <source>
        <dbReference type="ARBA" id="ARBA00003889"/>
    </source>
</evidence>
<comment type="similarity">
    <text evidence="7">Belongs to the CobU/CobP family.</text>
</comment>
<evidence type="ECO:0000313" key="21">
    <source>
        <dbReference type="Proteomes" id="UP000297613"/>
    </source>
</evidence>
<dbReference type="Proteomes" id="UP000297613">
    <property type="component" value="Unassembled WGS sequence"/>
</dbReference>
<keyword evidence="14" id="KW-0067">ATP-binding</keyword>
<dbReference type="EMBL" id="RQGM01000011">
    <property type="protein sequence ID" value="TGL88409.1"/>
    <property type="molecule type" value="Genomic_DNA"/>
</dbReference>
<evidence type="ECO:0000256" key="18">
    <source>
        <dbReference type="PIRSR" id="PIRSR006135-1"/>
    </source>
</evidence>
<dbReference type="NCBIfam" id="NF004469">
    <property type="entry name" value="PRK05800.1"/>
    <property type="match status" value="1"/>
</dbReference>
<evidence type="ECO:0000256" key="7">
    <source>
        <dbReference type="ARBA" id="ARBA00007490"/>
    </source>
</evidence>
<evidence type="ECO:0000256" key="8">
    <source>
        <dbReference type="ARBA" id="ARBA00012016"/>
    </source>
</evidence>
<comment type="function">
    <text evidence="4">Catalyzes ATP-dependent phosphorylation of adenosylcobinamide and addition of GMP to adenosylcobinamide phosphate.</text>
</comment>